<sequence>MAKSAIKINFPGIKAKIIKAAEEKLLKEKGLKVDLVSLLKEDRPTKN</sequence>
<accession>A0ABT3HYR9</accession>
<protein>
    <submittedName>
        <fullName evidence="1">Uncharacterized protein</fullName>
    </submittedName>
</protein>
<comment type="caution">
    <text evidence="1">The sequence shown here is derived from an EMBL/GenBank/DDBJ whole genome shotgun (WGS) entry which is preliminary data.</text>
</comment>
<reference evidence="1" key="1">
    <citation type="submission" date="2022-10" db="EMBL/GenBank/DDBJ databases">
        <title>Chryseobacterium babae sp. nov. isolated from the gut of the beetle Oryctes rhinoceros, and Chryseobacterium kimseyorum sp. nov., isolated from a stick insect rearing cage.</title>
        <authorList>
            <person name="Shelomi M."/>
            <person name="Han C.-J."/>
            <person name="Chen W.-M."/>
            <person name="Chen H.-K."/>
            <person name="Liaw S.-J."/>
            <person name="Muhle E."/>
            <person name="Clermont D."/>
        </authorList>
    </citation>
    <scope>NUCLEOTIDE SEQUENCE</scope>
    <source>
        <strain evidence="1">09-1422</strain>
    </source>
</reference>
<dbReference type="Proteomes" id="UP001163731">
    <property type="component" value="Unassembled WGS sequence"/>
</dbReference>
<evidence type="ECO:0000313" key="2">
    <source>
        <dbReference type="Proteomes" id="UP001163731"/>
    </source>
</evidence>
<keyword evidence="2" id="KW-1185">Reference proteome</keyword>
<dbReference type="EMBL" id="JAPDHW010000006">
    <property type="protein sequence ID" value="MCW3168894.1"/>
    <property type="molecule type" value="Genomic_DNA"/>
</dbReference>
<evidence type="ECO:0000313" key="1">
    <source>
        <dbReference type="EMBL" id="MCW3168894.1"/>
    </source>
</evidence>
<proteinExistence type="predicted"/>
<gene>
    <name evidence="1" type="ORF">OMO38_10210</name>
</gene>
<name>A0ABT3HYR9_9FLAO</name>
<organism evidence="1 2">
    <name type="scientific">Chryseobacterium kimseyorum</name>
    <dbReference type="NCBI Taxonomy" id="2984028"/>
    <lineage>
        <taxon>Bacteria</taxon>
        <taxon>Pseudomonadati</taxon>
        <taxon>Bacteroidota</taxon>
        <taxon>Flavobacteriia</taxon>
        <taxon>Flavobacteriales</taxon>
        <taxon>Weeksellaceae</taxon>
        <taxon>Chryseobacterium group</taxon>
        <taxon>Chryseobacterium</taxon>
    </lineage>
</organism>
<dbReference type="RefSeq" id="WP_264750076.1">
    <property type="nucleotide sequence ID" value="NZ_JAPDHW010000006.1"/>
</dbReference>